<dbReference type="InterPro" id="IPR018303">
    <property type="entry name" value="ATPase_P-typ_P_site"/>
</dbReference>
<dbReference type="InterPro" id="IPR023214">
    <property type="entry name" value="HAD_sf"/>
</dbReference>
<evidence type="ECO:0000256" key="4">
    <source>
        <dbReference type="ARBA" id="ARBA00022989"/>
    </source>
</evidence>
<dbReference type="Proteomes" id="UP001489509">
    <property type="component" value="Unassembled WGS sequence"/>
</dbReference>
<accession>A0ABV1E343</accession>
<name>A0ABV1E343_9FIRM</name>
<keyword evidence="2 6" id="KW-0812">Transmembrane</keyword>
<comment type="subcellular location">
    <subcellularLocation>
        <location evidence="1">Membrane</location>
        <topology evidence="1">Multi-pass membrane protein</topology>
    </subcellularLocation>
</comment>
<evidence type="ECO:0000256" key="2">
    <source>
        <dbReference type="ARBA" id="ARBA00022692"/>
    </source>
</evidence>
<feature type="transmembrane region" description="Helical" evidence="6">
    <location>
        <begin position="53"/>
        <end position="71"/>
    </location>
</feature>
<evidence type="ECO:0000313" key="8">
    <source>
        <dbReference type="EMBL" id="MEQ2441284.1"/>
    </source>
</evidence>
<feature type="transmembrane region" description="Helical" evidence="6">
    <location>
        <begin position="725"/>
        <end position="741"/>
    </location>
</feature>
<dbReference type="Gene3D" id="3.40.1110.10">
    <property type="entry name" value="Calcium-transporting ATPase, cytoplasmic domain N"/>
    <property type="match status" value="1"/>
</dbReference>
<sequence>MKETAQPKPIRFHPDPHKGLSSGQVAARVADDLVNHNSTVPTKSVARIVRDNVCTLFNLVITILGVAVLLVGSYKNLLFMGIMFCNLIIGIVQEIRAKRIIDRLSLLSAAGAHVVRDGKTAVVPVEEIVLDDVLELTRGNQVICDCILLDGTCDVNESLITGESDSIGKKPGDLLLSGSFVVNGRCRAKAEHVGADNYVAVISNEARKHKKAKSEIMNALQRIILVVSIAIIPIGAALFYNQYNLDGNTLQHAVVFTTAALIGMIPEGLVLLTSSVLAISVIRLSKHKVMVQELTCIEALARVDVLCLDKTGTITEGSMELSEVRPVCGTAQEDVEAALSALCAVMEDDTPTFQSISRRYSGADSQKATQVVPFSSEKKWSGASFGETGSYVLGAPEMVLSALGDLKEPLDELATQGRVLLLAHGKGGFRGKELPQDLSPMALLLIQDVIRPDAKDTLRYFAEQGVTLKVISGDNPITVSTIARRVELPDAHRYVDATTLHTQEDIADAVERYAVFGRVSPQQKKQMVQALQKKKHTVAMTGDGVNDVLALKEADCSVAMASGNDAARNVSQLVLLDSNFASMPRVVQEGRRSINNLQRSASLFIVKTIYSICLALLFLFLPMRYPFLPIHLTLVSALTIGYPSFVLALEPNHDRIQGSFILNVVSRSIPTAATILTGVVCVMLFGPSFALTREQISTLCVALTAFAGVLLIYKLCVPFNLLRRLLFCSICGALLICFVFFRDFFSLSTFTPVLVLILFVVLAGCFLLFWFYQWLYRSIQEGWRRHQEKQAAR</sequence>
<dbReference type="InterPro" id="IPR023299">
    <property type="entry name" value="ATPase_P-typ_cyto_dom_N"/>
</dbReference>
<feature type="transmembrane region" description="Helical" evidence="6">
    <location>
        <begin position="753"/>
        <end position="775"/>
    </location>
</feature>
<dbReference type="SUPFAM" id="SSF81665">
    <property type="entry name" value="Calcium ATPase, transmembrane domain M"/>
    <property type="match status" value="1"/>
</dbReference>
<dbReference type="PANTHER" id="PTHR42861">
    <property type="entry name" value="CALCIUM-TRANSPORTING ATPASE"/>
    <property type="match status" value="1"/>
</dbReference>
<dbReference type="EMBL" id="JBBMFD010000021">
    <property type="protein sequence ID" value="MEQ2441284.1"/>
    <property type="molecule type" value="Genomic_DNA"/>
</dbReference>
<evidence type="ECO:0000259" key="7">
    <source>
        <dbReference type="Pfam" id="PF00122"/>
    </source>
</evidence>
<dbReference type="CDD" id="cd02609">
    <property type="entry name" value="P-type_ATPase"/>
    <property type="match status" value="1"/>
</dbReference>
<dbReference type="InterPro" id="IPR036412">
    <property type="entry name" value="HAD-like_sf"/>
</dbReference>
<feature type="transmembrane region" description="Helical" evidence="6">
    <location>
        <begin position="669"/>
        <end position="690"/>
    </location>
</feature>
<dbReference type="Gene3D" id="1.20.1110.10">
    <property type="entry name" value="Calcium-transporting ATPase, transmembrane domain"/>
    <property type="match status" value="1"/>
</dbReference>
<dbReference type="InterPro" id="IPR023298">
    <property type="entry name" value="ATPase_P-typ_TM_dom_sf"/>
</dbReference>
<dbReference type="SFLD" id="SFLDG00002">
    <property type="entry name" value="C1.7:_P-type_atpase_like"/>
    <property type="match status" value="1"/>
</dbReference>
<feature type="transmembrane region" description="Helical" evidence="6">
    <location>
        <begin position="696"/>
        <end position="713"/>
    </location>
</feature>
<feature type="transmembrane region" description="Helical" evidence="6">
    <location>
        <begin position="219"/>
        <end position="240"/>
    </location>
</feature>
<evidence type="ECO:0000256" key="3">
    <source>
        <dbReference type="ARBA" id="ARBA00022967"/>
    </source>
</evidence>
<keyword evidence="4 6" id="KW-1133">Transmembrane helix</keyword>
<dbReference type="NCBIfam" id="TIGR01494">
    <property type="entry name" value="ATPase_P-type"/>
    <property type="match status" value="2"/>
</dbReference>
<dbReference type="RefSeq" id="WP_349220290.1">
    <property type="nucleotide sequence ID" value="NZ_JBBMFD010000021.1"/>
</dbReference>
<dbReference type="InterPro" id="IPR059000">
    <property type="entry name" value="ATPase_P-type_domA"/>
</dbReference>
<dbReference type="Pfam" id="PF00702">
    <property type="entry name" value="Hydrolase"/>
    <property type="match status" value="1"/>
</dbReference>
<feature type="transmembrane region" description="Helical" evidence="6">
    <location>
        <begin position="601"/>
        <end position="621"/>
    </location>
</feature>
<dbReference type="PRINTS" id="PR00119">
    <property type="entry name" value="CATATPASE"/>
</dbReference>
<dbReference type="PROSITE" id="PS00154">
    <property type="entry name" value="ATPASE_E1_E2"/>
    <property type="match status" value="1"/>
</dbReference>
<dbReference type="InterPro" id="IPR001757">
    <property type="entry name" value="P_typ_ATPase"/>
</dbReference>
<reference evidence="8 9" key="1">
    <citation type="submission" date="2024-03" db="EMBL/GenBank/DDBJ databases">
        <title>Human intestinal bacterial collection.</title>
        <authorList>
            <person name="Pauvert C."/>
            <person name="Hitch T.C.A."/>
            <person name="Clavel T."/>
        </authorList>
    </citation>
    <scope>NUCLEOTIDE SEQUENCE [LARGE SCALE GENOMIC DNA]</scope>
    <source>
        <strain evidence="8 9">CLA-JM-H44</strain>
    </source>
</reference>
<dbReference type="SFLD" id="SFLDF00027">
    <property type="entry name" value="p-type_atpase"/>
    <property type="match status" value="1"/>
</dbReference>
<dbReference type="Pfam" id="PF00122">
    <property type="entry name" value="E1-E2_ATPase"/>
    <property type="match status" value="1"/>
</dbReference>
<proteinExistence type="predicted"/>
<evidence type="ECO:0000256" key="6">
    <source>
        <dbReference type="SAM" id="Phobius"/>
    </source>
</evidence>
<evidence type="ECO:0000256" key="1">
    <source>
        <dbReference type="ARBA" id="ARBA00004141"/>
    </source>
</evidence>
<evidence type="ECO:0000313" key="9">
    <source>
        <dbReference type="Proteomes" id="UP001489509"/>
    </source>
</evidence>
<dbReference type="Gene3D" id="2.70.150.10">
    <property type="entry name" value="Calcium-transporting ATPase, cytoplasmic transduction domain A"/>
    <property type="match status" value="1"/>
</dbReference>
<keyword evidence="9" id="KW-1185">Reference proteome</keyword>
<feature type="domain" description="P-type ATPase A" evidence="7">
    <location>
        <begin position="108"/>
        <end position="204"/>
    </location>
</feature>
<gene>
    <name evidence="8" type="ORF">WMO26_10645</name>
</gene>
<keyword evidence="3" id="KW-1278">Translocase</keyword>
<dbReference type="SFLD" id="SFLDS00003">
    <property type="entry name" value="Haloacid_Dehalogenase"/>
    <property type="match status" value="1"/>
</dbReference>
<protein>
    <submittedName>
        <fullName evidence="8">Cation-translocating P-type ATPase</fullName>
    </submittedName>
</protein>
<dbReference type="SUPFAM" id="SSF81653">
    <property type="entry name" value="Calcium ATPase, transduction domain A"/>
    <property type="match status" value="1"/>
</dbReference>
<keyword evidence="5 6" id="KW-0472">Membrane</keyword>
<dbReference type="SUPFAM" id="SSF56784">
    <property type="entry name" value="HAD-like"/>
    <property type="match status" value="1"/>
</dbReference>
<feature type="transmembrane region" description="Helical" evidence="6">
    <location>
        <begin position="260"/>
        <end position="282"/>
    </location>
</feature>
<dbReference type="Gene3D" id="3.40.50.1000">
    <property type="entry name" value="HAD superfamily/HAD-like"/>
    <property type="match status" value="1"/>
</dbReference>
<dbReference type="InterPro" id="IPR008250">
    <property type="entry name" value="ATPase_P-typ_transduc_dom_A_sf"/>
</dbReference>
<evidence type="ECO:0000256" key="5">
    <source>
        <dbReference type="ARBA" id="ARBA00023136"/>
    </source>
</evidence>
<organism evidence="8 9">
    <name type="scientific">Solibaculum intestinale</name>
    <dbReference type="NCBI Taxonomy" id="3133165"/>
    <lineage>
        <taxon>Bacteria</taxon>
        <taxon>Bacillati</taxon>
        <taxon>Bacillota</taxon>
        <taxon>Clostridia</taxon>
        <taxon>Eubacteriales</taxon>
        <taxon>Oscillospiraceae</taxon>
        <taxon>Solibaculum</taxon>
    </lineage>
</organism>
<feature type="transmembrane region" description="Helical" evidence="6">
    <location>
        <begin position="627"/>
        <end position="649"/>
    </location>
</feature>
<comment type="caution">
    <text evidence="8">The sequence shown here is derived from an EMBL/GenBank/DDBJ whole genome shotgun (WGS) entry which is preliminary data.</text>
</comment>
<feature type="transmembrane region" description="Helical" evidence="6">
    <location>
        <begin position="77"/>
        <end position="95"/>
    </location>
</feature>
<dbReference type="InterPro" id="IPR044492">
    <property type="entry name" value="P_typ_ATPase_HD_dom"/>
</dbReference>